<organism evidence="1 2">
    <name type="scientific">Bacillus subtilis</name>
    <dbReference type="NCBI Taxonomy" id="1423"/>
    <lineage>
        <taxon>Bacteria</taxon>
        <taxon>Bacillati</taxon>
        <taxon>Bacillota</taxon>
        <taxon>Bacilli</taxon>
        <taxon>Bacillales</taxon>
        <taxon>Bacillaceae</taxon>
        <taxon>Bacillus</taxon>
    </lineage>
</organism>
<dbReference type="PATRIC" id="fig|1423.173.peg.67"/>
<evidence type="ECO:0000313" key="1">
    <source>
        <dbReference type="EMBL" id="KIU12948.1"/>
    </source>
</evidence>
<proteinExistence type="predicted"/>
<dbReference type="Proteomes" id="UP000032247">
    <property type="component" value="Unassembled WGS sequence"/>
</dbReference>
<gene>
    <name evidence="1" type="ORF">SC09_Contig17orf00069</name>
</gene>
<reference evidence="1 2" key="1">
    <citation type="submission" date="2014-12" db="EMBL/GenBank/DDBJ databases">
        <title>Comparative genome analysis of Bacillus coagulans HM-08, Clostridium butyricum HM-68, Bacillus subtilis HM-66 and Bacillus licheniformis BL-09.</title>
        <authorList>
            <person name="Zhang H."/>
        </authorList>
    </citation>
    <scope>NUCLEOTIDE SEQUENCE [LARGE SCALE GENOMIC DNA]</scope>
    <source>
        <strain evidence="1 2">HM-66</strain>
    </source>
</reference>
<dbReference type="AlphaFoldDB" id="A0A0D1IUE3"/>
<name>A0A0D1IUE3_BACIU</name>
<comment type="caution">
    <text evidence="1">The sequence shown here is derived from an EMBL/GenBank/DDBJ whole genome shotgun (WGS) entry which is preliminary data.</text>
</comment>
<protein>
    <submittedName>
        <fullName evidence="1">Uncharacterized protein</fullName>
    </submittedName>
</protein>
<accession>A0A0D1IUE3</accession>
<sequence>MMLIKCVILRQGKEHVAEGYKKANVPSIPKLIEMGVA</sequence>
<dbReference type="EMBL" id="JXBC01000001">
    <property type="protein sequence ID" value="KIU12948.1"/>
    <property type="molecule type" value="Genomic_DNA"/>
</dbReference>
<evidence type="ECO:0000313" key="2">
    <source>
        <dbReference type="Proteomes" id="UP000032247"/>
    </source>
</evidence>
<dbReference type="STRING" id="483913.AN935_12825"/>